<gene>
    <name evidence="3" type="ORF">GCM10010970_02620</name>
</gene>
<evidence type="ECO:0000256" key="1">
    <source>
        <dbReference type="SAM" id="MobiDB-lite"/>
    </source>
</evidence>
<dbReference type="Pfam" id="PF12146">
    <property type="entry name" value="Hydrolase_4"/>
    <property type="match status" value="1"/>
</dbReference>
<sequence length="299" mass="33032">MRFNAQAATAMPRSSASRPHIADYNHRMTRPEHTLYQYNWPVANARKAIMIAHGLGEHGGRYEHVARWFNQHGYAVRIYDHYGHGNSPGARGSLLHADMLLDDLRSQFNAWEAELGFTPLLLGHSMGGLVAAAAVTGKWVRPAGLILSSPALRTWLGKPVQALAWALAHTVPRLPMRRKFPNHKLSHDPAVGQAFLVDPLRHARMTPRLAHFLLATGNRVLSEVHDLTVPTLLLVAGDDELVDPAGSRAFAANAPAGVVTLHEFAEHYHELFNEPDPYLQDVLGAVLTWLTTLPAAIQR</sequence>
<feature type="region of interest" description="Disordered" evidence="1">
    <location>
        <begin position="1"/>
        <end position="24"/>
    </location>
</feature>
<comment type="caution">
    <text evidence="3">The sequence shown here is derived from an EMBL/GenBank/DDBJ whole genome shotgun (WGS) entry which is preliminary data.</text>
</comment>
<dbReference type="Gene3D" id="3.40.50.1820">
    <property type="entry name" value="alpha/beta hydrolase"/>
    <property type="match status" value="1"/>
</dbReference>
<reference evidence="4" key="1">
    <citation type="journal article" date="2019" name="Int. J. Syst. Evol. Microbiol.">
        <title>The Global Catalogue of Microorganisms (GCM) 10K type strain sequencing project: providing services to taxonomists for standard genome sequencing and annotation.</title>
        <authorList>
            <consortium name="The Broad Institute Genomics Platform"/>
            <consortium name="The Broad Institute Genome Sequencing Center for Infectious Disease"/>
            <person name="Wu L."/>
            <person name="Ma J."/>
        </authorList>
    </citation>
    <scope>NUCLEOTIDE SEQUENCE [LARGE SCALE GENOMIC DNA]</scope>
    <source>
        <strain evidence="4">CGMCC 1.8859</strain>
    </source>
</reference>
<accession>A0ABQ2P469</accession>
<dbReference type="Proteomes" id="UP000637267">
    <property type="component" value="Unassembled WGS sequence"/>
</dbReference>
<keyword evidence="4" id="KW-1185">Reference proteome</keyword>
<dbReference type="InterPro" id="IPR022742">
    <property type="entry name" value="Hydrolase_4"/>
</dbReference>
<evidence type="ECO:0000259" key="2">
    <source>
        <dbReference type="Pfam" id="PF12146"/>
    </source>
</evidence>
<keyword evidence="3" id="KW-0378">Hydrolase</keyword>
<organism evidence="3 4">
    <name type="scientific">Silvimonas iriomotensis</name>
    <dbReference type="NCBI Taxonomy" id="449662"/>
    <lineage>
        <taxon>Bacteria</taxon>
        <taxon>Pseudomonadati</taxon>
        <taxon>Pseudomonadota</taxon>
        <taxon>Betaproteobacteria</taxon>
        <taxon>Neisseriales</taxon>
        <taxon>Chitinibacteraceae</taxon>
        <taxon>Silvimonas</taxon>
    </lineage>
</organism>
<evidence type="ECO:0000313" key="3">
    <source>
        <dbReference type="EMBL" id="GGP17997.1"/>
    </source>
</evidence>
<dbReference type="InterPro" id="IPR051044">
    <property type="entry name" value="MAG_DAG_Lipase"/>
</dbReference>
<dbReference type="PANTHER" id="PTHR11614">
    <property type="entry name" value="PHOSPHOLIPASE-RELATED"/>
    <property type="match status" value="1"/>
</dbReference>
<dbReference type="SUPFAM" id="SSF53474">
    <property type="entry name" value="alpha/beta-Hydrolases"/>
    <property type="match status" value="1"/>
</dbReference>
<name>A0ABQ2P469_9NEIS</name>
<protein>
    <submittedName>
        <fullName evidence="3">Hydrolase</fullName>
    </submittedName>
</protein>
<dbReference type="GO" id="GO:0016787">
    <property type="term" value="F:hydrolase activity"/>
    <property type="evidence" value="ECO:0007669"/>
    <property type="project" value="UniProtKB-KW"/>
</dbReference>
<proteinExistence type="predicted"/>
<feature type="domain" description="Serine aminopeptidase S33" evidence="2">
    <location>
        <begin position="44"/>
        <end position="276"/>
    </location>
</feature>
<evidence type="ECO:0000313" key="4">
    <source>
        <dbReference type="Proteomes" id="UP000637267"/>
    </source>
</evidence>
<dbReference type="EMBL" id="BMLX01000001">
    <property type="protein sequence ID" value="GGP17997.1"/>
    <property type="molecule type" value="Genomic_DNA"/>
</dbReference>
<dbReference type="InterPro" id="IPR029058">
    <property type="entry name" value="AB_hydrolase_fold"/>
</dbReference>